<proteinExistence type="predicted"/>
<evidence type="ECO:0000259" key="2">
    <source>
        <dbReference type="Pfam" id="PF10469"/>
    </source>
</evidence>
<dbReference type="AlphaFoldDB" id="A0A0B7FWP1"/>
<accession>A0A0B7FWP1</accession>
<dbReference type="GO" id="GO:0006355">
    <property type="term" value="P:regulation of DNA-templated transcription"/>
    <property type="evidence" value="ECO:0007669"/>
    <property type="project" value="TreeGrafter"/>
</dbReference>
<dbReference type="InterPro" id="IPR009210">
    <property type="entry name" value="ASCC1"/>
</dbReference>
<dbReference type="GO" id="GO:0006307">
    <property type="term" value="P:DNA alkylation repair"/>
    <property type="evidence" value="ECO:0007669"/>
    <property type="project" value="InterPro"/>
</dbReference>
<dbReference type="Proteomes" id="UP000059188">
    <property type="component" value="Unassembled WGS sequence"/>
</dbReference>
<gene>
    <name evidence="3" type="ORF">RSOLAG1IB_09926</name>
</gene>
<dbReference type="EMBL" id="LN679153">
    <property type="protein sequence ID" value="CEL61314.1"/>
    <property type="molecule type" value="Genomic_DNA"/>
</dbReference>
<dbReference type="PANTHER" id="PTHR13360:SF1">
    <property type="entry name" value="ACTIVATING SIGNAL COINTEGRATOR 1 COMPLEX SUBUNIT 1"/>
    <property type="match status" value="1"/>
</dbReference>
<sequence>MDGFSGICLARNLRVAVLASKMAEATGHTNNHLGRRENRGDPKRPWKGRGGTTASPIARERPTHFISIPLDHVVSFTTQVSQFTDTLLAASPPITGLDRSIIISPNRLHLTLGVMNLTTEEHESRGPLADSSQGGTDSKSSRKTVAEALALLHSLKPYVESTLQGQPLQLCLDEFAVMKRSPSGEADVMYVGPTPGRPKAEEHTRSVDVITNINKTFIENGFITDTRPLKLHCTVINTSHRKTAQGGRTRRTPFSMSQIEEFLTQNPHTAGTLLSPEGLLSIRELNICRMGSRDKFGRYVKAGGIAW</sequence>
<feature type="compositionally biased region" description="Basic and acidic residues" evidence="1">
    <location>
        <begin position="34"/>
        <end position="44"/>
    </location>
</feature>
<dbReference type="OrthoDB" id="277832at2759"/>
<evidence type="ECO:0000313" key="4">
    <source>
        <dbReference type="Proteomes" id="UP000059188"/>
    </source>
</evidence>
<keyword evidence="4" id="KW-1185">Reference proteome</keyword>
<dbReference type="Pfam" id="PF10469">
    <property type="entry name" value="AKAP7_NLS"/>
    <property type="match status" value="2"/>
</dbReference>
<feature type="region of interest" description="Disordered" evidence="1">
    <location>
        <begin position="120"/>
        <end position="141"/>
    </location>
</feature>
<feature type="region of interest" description="Disordered" evidence="1">
    <location>
        <begin position="27"/>
        <end position="58"/>
    </location>
</feature>
<dbReference type="InterPro" id="IPR019510">
    <property type="entry name" value="AKAP7-like_phosphoesterase"/>
</dbReference>
<evidence type="ECO:0000313" key="3">
    <source>
        <dbReference type="EMBL" id="CEL61314.1"/>
    </source>
</evidence>
<feature type="domain" description="A-kinase anchor protein 7-like phosphoesterase" evidence="2">
    <location>
        <begin position="62"/>
        <end position="124"/>
    </location>
</feature>
<protein>
    <recommendedName>
        <fullName evidence="2">A-kinase anchor protein 7-like phosphoesterase domain-containing protein</fullName>
    </recommendedName>
</protein>
<dbReference type="STRING" id="1108050.A0A0B7FWP1"/>
<reference evidence="3 4" key="1">
    <citation type="submission" date="2014-11" db="EMBL/GenBank/DDBJ databases">
        <authorList>
            <person name="Wibberg Daniel"/>
        </authorList>
    </citation>
    <scope>NUCLEOTIDE SEQUENCE [LARGE SCALE GENOMIC DNA]</scope>
    <source>
        <strain evidence="3">Rhizoctonia solani AG1-IB 7/3/14</strain>
    </source>
</reference>
<name>A0A0B7FWP1_THACB</name>
<organism evidence="3 4">
    <name type="scientific">Thanatephorus cucumeris (strain AG1-IB / isolate 7/3/14)</name>
    <name type="common">Lettuce bottom rot fungus</name>
    <name type="synonym">Rhizoctonia solani</name>
    <dbReference type="NCBI Taxonomy" id="1108050"/>
    <lineage>
        <taxon>Eukaryota</taxon>
        <taxon>Fungi</taxon>
        <taxon>Dikarya</taxon>
        <taxon>Basidiomycota</taxon>
        <taxon>Agaricomycotina</taxon>
        <taxon>Agaricomycetes</taxon>
        <taxon>Cantharellales</taxon>
        <taxon>Ceratobasidiaceae</taxon>
        <taxon>Rhizoctonia</taxon>
        <taxon>Rhizoctonia solani AG-1</taxon>
    </lineage>
</organism>
<dbReference type="Gene3D" id="3.90.1140.10">
    <property type="entry name" value="Cyclic phosphodiesterase"/>
    <property type="match status" value="1"/>
</dbReference>
<dbReference type="PANTHER" id="PTHR13360">
    <property type="entry name" value="ACTIVATING SIGNAL COINTEGRATOR 1 COMPLEX SUBUNIT 1"/>
    <property type="match status" value="1"/>
</dbReference>
<dbReference type="GO" id="GO:0005634">
    <property type="term" value="C:nucleus"/>
    <property type="evidence" value="ECO:0007669"/>
    <property type="project" value="TreeGrafter"/>
</dbReference>
<evidence type="ECO:0000256" key="1">
    <source>
        <dbReference type="SAM" id="MobiDB-lite"/>
    </source>
</evidence>
<feature type="domain" description="A-kinase anchor protein 7-like phosphoesterase" evidence="2">
    <location>
        <begin position="142"/>
        <end position="300"/>
    </location>
</feature>